<evidence type="ECO:0000313" key="3">
    <source>
        <dbReference type="EMBL" id="MDP9821392.1"/>
    </source>
</evidence>
<reference evidence="3 4" key="1">
    <citation type="submission" date="2023-07" db="EMBL/GenBank/DDBJ databases">
        <title>Sequencing the genomes of 1000 actinobacteria strains.</title>
        <authorList>
            <person name="Klenk H.-P."/>
        </authorList>
    </citation>
    <scope>NUCLEOTIDE SEQUENCE [LARGE SCALE GENOMIC DNA]</scope>
    <source>
        <strain evidence="3 4">GD13</strain>
    </source>
</reference>
<dbReference type="Pfam" id="PF25906">
    <property type="entry name" value="PucR-like_N"/>
    <property type="match status" value="1"/>
</dbReference>
<dbReference type="Proteomes" id="UP001240447">
    <property type="component" value="Unassembled WGS sequence"/>
</dbReference>
<dbReference type="Gene3D" id="1.10.10.2840">
    <property type="entry name" value="PucR C-terminal helix-turn-helix domain"/>
    <property type="match status" value="1"/>
</dbReference>
<accession>A0ABT9NLU7</accession>
<keyword evidence="4" id="KW-1185">Reference proteome</keyword>
<protein>
    <recommendedName>
        <fullName evidence="5">PucR family transcriptional regulator</fullName>
    </recommendedName>
</protein>
<evidence type="ECO:0000313" key="4">
    <source>
        <dbReference type="Proteomes" id="UP001240447"/>
    </source>
</evidence>
<evidence type="ECO:0000259" key="2">
    <source>
        <dbReference type="Pfam" id="PF25906"/>
    </source>
</evidence>
<evidence type="ECO:0008006" key="5">
    <source>
        <dbReference type="Google" id="ProtNLM"/>
    </source>
</evidence>
<dbReference type="EMBL" id="JAUSQM010000001">
    <property type="protein sequence ID" value="MDP9821392.1"/>
    <property type="molecule type" value="Genomic_DNA"/>
</dbReference>
<dbReference type="RefSeq" id="WP_068123496.1">
    <property type="nucleotide sequence ID" value="NZ_CCXJ01000659.1"/>
</dbReference>
<feature type="domain" description="PucR C-terminal helix-turn-helix" evidence="1">
    <location>
        <begin position="346"/>
        <end position="403"/>
    </location>
</feature>
<name>A0ABT9NLU7_9ACTN</name>
<dbReference type="InterPro" id="IPR058663">
    <property type="entry name" value="PucR-like_N"/>
</dbReference>
<evidence type="ECO:0000259" key="1">
    <source>
        <dbReference type="Pfam" id="PF13556"/>
    </source>
</evidence>
<dbReference type="Pfam" id="PF13556">
    <property type="entry name" value="HTH_30"/>
    <property type="match status" value="1"/>
</dbReference>
<dbReference type="InterPro" id="IPR042070">
    <property type="entry name" value="PucR_C-HTH_sf"/>
</dbReference>
<organism evidence="3 4">
    <name type="scientific">Nocardioides massiliensis</name>
    <dbReference type="NCBI Taxonomy" id="1325935"/>
    <lineage>
        <taxon>Bacteria</taxon>
        <taxon>Bacillati</taxon>
        <taxon>Actinomycetota</taxon>
        <taxon>Actinomycetes</taxon>
        <taxon>Propionibacteriales</taxon>
        <taxon>Nocardioidaceae</taxon>
        <taxon>Nocardioides</taxon>
    </lineage>
</organism>
<dbReference type="InterPro" id="IPR051448">
    <property type="entry name" value="CdaR-like_regulators"/>
</dbReference>
<sequence length="406" mass="43716">MPEGFPAVAGVRPVRSSALRLPPPVVSAMRERLPEVAERVIDSVMREVPSYSEPFRGRMGRNIEVAVTMTLGGFLDLASSAEGVGFGARVGTVFEAAHSLGRGEARSGRSMDALVSAYRVGARVAWHDLSAIAVEAGLPASEVAKFAELVFDFIDQLSAVSVSGHAEESTTTGRMRQRRREQLAASLLAGATSERLLELAERADWVPPQTLTAVVLPVAAVGDVAARLDPATLRAGESPPGLEDRDHLTVLLVPDQGGSGRAVLRRALGSHRAVIGPVRPWEAARASYERALRVSLLEPEPADSPIDADDHLAELVLTADPEALADLRSRVLAPLADLRPAAREKLAETLRAWLLHQGRREDVAAALFVHPQTVRYRMGQLRELYGERLEDPALVRDLVVALAVSR</sequence>
<dbReference type="PANTHER" id="PTHR33744:SF1">
    <property type="entry name" value="DNA-BINDING TRANSCRIPTIONAL ACTIVATOR ADER"/>
    <property type="match status" value="1"/>
</dbReference>
<dbReference type="InterPro" id="IPR025736">
    <property type="entry name" value="PucR_C-HTH_dom"/>
</dbReference>
<comment type="caution">
    <text evidence="3">The sequence shown here is derived from an EMBL/GenBank/DDBJ whole genome shotgun (WGS) entry which is preliminary data.</text>
</comment>
<gene>
    <name evidence="3" type="ORF">J2S59_001201</name>
</gene>
<feature type="domain" description="PucR-like N-terminal" evidence="2">
    <location>
        <begin position="20"/>
        <end position="187"/>
    </location>
</feature>
<dbReference type="PANTHER" id="PTHR33744">
    <property type="entry name" value="CARBOHYDRATE DIACID REGULATOR"/>
    <property type="match status" value="1"/>
</dbReference>
<proteinExistence type="predicted"/>